<sequence length="184" mass="21026">MFAREETMNAQRFSPVPTYLFPIFLVLLACFSFEVRAEPKKLEDFKDWSVYKKDTDAGRVCFMSSVPKKLRGDYNRANRGDTRIFISHGPGKSERDVVSVIAGYRYLNQSTVTFEIDKRKTPLFTLENRAWSQGPEDDQRLIVAMKRGAKLIITGTSSRNNKTVDEYSLSGFTKAKAFLDRACP</sequence>
<dbReference type="Gene3D" id="2.60.40.1880">
    <property type="entry name" value="Invasion associated locus B (IalB) protein"/>
    <property type="match status" value="1"/>
</dbReference>
<dbReference type="PROSITE" id="PS51257">
    <property type="entry name" value="PROKAR_LIPOPROTEIN"/>
    <property type="match status" value="1"/>
</dbReference>
<dbReference type="AlphaFoldDB" id="E0XZJ4"/>
<evidence type="ECO:0000313" key="1">
    <source>
        <dbReference type="EMBL" id="ADI19835.1"/>
    </source>
</evidence>
<dbReference type="InterPro" id="IPR038696">
    <property type="entry name" value="IalB_sf"/>
</dbReference>
<dbReference type="Pfam" id="PF06776">
    <property type="entry name" value="IalB"/>
    <property type="match status" value="1"/>
</dbReference>
<protein>
    <submittedName>
        <fullName evidence="1">Uncharacterized protein</fullName>
    </submittedName>
</protein>
<accession>E0XZJ4</accession>
<organism evidence="1">
    <name type="scientific">uncultured alpha proteobacterium EB000_37G09</name>
    <dbReference type="NCBI Taxonomy" id="710792"/>
    <lineage>
        <taxon>Bacteria</taxon>
        <taxon>Pseudomonadati</taxon>
        <taxon>Pseudomonadota</taxon>
        <taxon>Alphaproteobacteria</taxon>
        <taxon>environmental samples</taxon>
    </lineage>
</organism>
<proteinExistence type="predicted"/>
<reference evidence="1" key="1">
    <citation type="journal article" date="2011" name="Environ. Microbiol.">
        <title>Time-series analyses of Monterey Bay coastal microbial picoplankton using a 'genome proxy' microarray.</title>
        <authorList>
            <person name="Rich V.I."/>
            <person name="Pham V.D."/>
            <person name="Eppley J."/>
            <person name="Shi Y."/>
            <person name="DeLong E.F."/>
        </authorList>
    </citation>
    <scope>NUCLEOTIDE SEQUENCE</scope>
</reference>
<name>E0XZJ4_9PROT</name>
<dbReference type="InterPro" id="IPR010642">
    <property type="entry name" value="Invasion_prot_B"/>
</dbReference>
<dbReference type="EMBL" id="GU474933">
    <property type="protein sequence ID" value="ADI19835.1"/>
    <property type="molecule type" value="Genomic_DNA"/>
</dbReference>